<evidence type="ECO:0000259" key="3">
    <source>
        <dbReference type="PROSITE" id="PS50943"/>
    </source>
</evidence>
<evidence type="ECO:0000256" key="2">
    <source>
        <dbReference type="SAM" id="Phobius"/>
    </source>
</evidence>
<evidence type="ECO:0000313" key="5">
    <source>
        <dbReference type="Proteomes" id="UP000664256"/>
    </source>
</evidence>
<sequence length="174" mass="19722">MEISQILKENRIKRKLTQEQVAKAIFASQKSISNWERGKTFPDIDSLIRLANFYELSLDNLLLEGSAIVNEMKKKVKTYSLQKWSLLGPQLTNYLLFAMLMVIGNSKEQSLVLMSLIVAAGITNGISTLYFSKQLNDVDVHKYGNPWIKKITIFLGVLFISYCIISATLKLLSN</sequence>
<dbReference type="InterPro" id="IPR001387">
    <property type="entry name" value="Cro/C1-type_HTH"/>
</dbReference>
<dbReference type="Proteomes" id="UP000664256">
    <property type="component" value="Unassembled WGS sequence"/>
</dbReference>
<organism evidence="4 5">
    <name type="scientific">Candidatus Enterococcus myersii</name>
    <dbReference type="NCBI Taxonomy" id="2815322"/>
    <lineage>
        <taxon>Bacteria</taxon>
        <taxon>Bacillati</taxon>
        <taxon>Bacillota</taxon>
        <taxon>Bacilli</taxon>
        <taxon>Lactobacillales</taxon>
        <taxon>Enterococcaceae</taxon>
        <taxon>Enterococcus</taxon>
    </lineage>
</organism>
<dbReference type="PANTHER" id="PTHR46558:SF15">
    <property type="entry name" value="HELIX-TURN-HELIX DOMAIN PROTEIN"/>
    <property type="match status" value="1"/>
</dbReference>
<dbReference type="PROSITE" id="PS50943">
    <property type="entry name" value="HTH_CROC1"/>
    <property type="match status" value="1"/>
</dbReference>
<dbReference type="InterPro" id="IPR010982">
    <property type="entry name" value="Lambda_DNA-bd_dom_sf"/>
</dbReference>
<protein>
    <submittedName>
        <fullName evidence="4">Helix-turn-helix transcriptional regulator</fullName>
    </submittedName>
</protein>
<feature type="transmembrane region" description="Helical" evidence="2">
    <location>
        <begin position="110"/>
        <end position="131"/>
    </location>
</feature>
<reference evidence="4 5" key="1">
    <citation type="submission" date="2021-03" db="EMBL/GenBank/DDBJ databases">
        <title>Enterococcal diversity collection.</title>
        <authorList>
            <person name="Gilmore M.S."/>
            <person name="Schwartzman J."/>
            <person name="Van Tyne D."/>
            <person name="Martin M."/>
            <person name="Earl A.M."/>
            <person name="Manson A.L."/>
            <person name="Straub T."/>
            <person name="Salamzade R."/>
            <person name="Saavedra J."/>
            <person name="Lebreton F."/>
            <person name="Prichula J."/>
            <person name="Schaufler K."/>
            <person name="Gaca A."/>
            <person name="Sgardioli B."/>
            <person name="Wagenaar J."/>
            <person name="Strong T."/>
        </authorList>
    </citation>
    <scope>NUCLEOTIDE SEQUENCE [LARGE SCALE GENOMIC DNA]</scope>
    <source>
        <strain evidence="4 5">MJM12</strain>
    </source>
</reference>
<keyword evidence="2" id="KW-1133">Transmembrane helix</keyword>
<dbReference type="Pfam" id="PF01381">
    <property type="entry name" value="HTH_3"/>
    <property type="match status" value="1"/>
</dbReference>
<dbReference type="RefSeq" id="WP_206903334.1">
    <property type="nucleotide sequence ID" value="NZ_JAFLVT010000008.1"/>
</dbReference>
<accession>A0ABS3H835</accession>
<feature type="transmembrane region" description="Helical" evidence="2">
    <location>
        <begin position="151"/>
        <end position="172"/>
    </location>
</feature>
<keyword evidence="2" id="KW-0812">Transmembrane</keyword>
<evidence type="ECO:0000256" key="1">
    <source>
        <dbReference type="ARBA" id="ARBA00023125"/>
    </source>
</evidence>
<gene>
    <name evidence="4" type="ORF">JZO76_06440</name>
</gene>
<keyword evidence="1" id="KW-0238">DNA-binding</keyword>
<name>A0ABS3H835_9ENTE</name>
<dbReference type="Gene3D" id="1.10.260.40">
    <property type="entry name" value="lambda repressor-like DNA-binding domains"/>
    <property type="match status" value="1"/>
</dbReference>
<keyword evidence="2" id="KW-0472">Membrane</keyword>
<dbReference type="SUPFAM" id="SSF47413">
    <property type="entry name" value="lambda repressor-like DNA-binding domains"/>
    <property type="match status" value="1"/>
</dbReference>
<comment type="caution">
    <text evidence="4">The sequence shown here is derived from an EMBL/GenBank/DDBJ whole genome shotgun (WGS) entry which is preliminary data.</text>
</comment>
<dbReference type="CDD" id="cd00093">
    <property type="entry name" value="HTH_XRE"/>
    <property type="match status" value="1"/>
</dbReference>
<proteinExistence type="predicted"/>
<dbReference type="SMART" id="SM00530">
    <property type="entry name" value="HTH_XRE"/>
    <property type="match status" value="1"/>
</dbReference>
<dbReference type="EMBL" id="JAFLVT010000008">
    <property type="protein sequence ID" value="MBO0449174.1"/>
    <property type="molecule type" value="Genomic_DNA"/>
</dbReference>
<evidence type="ECO:0000313" key="4">
    <source>
        <dbReference type="EMBL" id="MBO0449174.1"/>
    </source>
</evidence>
<feature type="domain" description="HTH cro/C1-type" evidence="3">
    <location>
        <begin position="7"/>
        <end position="61"/>
    </location>
</feature>
<dbReference type="PANTHER" id="PTHR46558">
    <property type="entry name" value="TRACRIPTIONAL REGULATORY PROTEIN-RELATED-RELATED"/>
    <property type="match status" value="1"/>
</dbReference>
<keyword evidence="5" id="KW-1185">Reference proteome</keyword>